<dbReference type="GeneID" id="98171082"/>
<evidence type="ECO:0000256" key="6">
    <source>
        <dbReference type="ARBA" id="ARBA00022490"/>
    </source>
</evidence>
<dbReference type="PANTHER" id="PTHR41391">
    <property type="entry name" value="RESTRICTION OF TELOMERE CAPPING PROTEIN 4"/>
    <property type="match status" value="1"/>
</dbReference>
<evidence type="ECO:0000256" key="4">
    <source>
        <dbReference type="ARBA" id="ARBA00009461"/>
    </source>
</evidence>
<feature type="compositionally biased region" description="Polar residues" evidence="8">
    <location>
        <begin position="261"/>
        <end position="283"/>
    </location>
</feature>
<dbReference type="InterPro" id="IPR039024">
    <property type="entry name" value="RTC4"/>
</dbReference>
<evidence type="ECO:0000256" key="8">
    <source>
        <dbReference type="SAM" id="MobiDB-lite"/>
    </source>
</evidence>
<name>A0ABQ0FXA0_9PEZI</name>
<feature type="compositionally biased region" description="Polar residues" evidence="8">
    <location>
        <begin position="67"/>
        <end position="98"/>
    </location>
</feature>
<gene>
    <name evidence="10" type="ORF">MFIFM68171_00337</name>
</gene>
<comment type="function">
    <text evidence="1">May be involved in a process influencing telomere capping.</text>
</comment>
<keyword evidence="6" id="KW-0963">Cytoplasm</keyword>
<evidence type="ECO:0000313" key="11">
    <source>
        <dbReference type="Proteomes" id="UP001628179"/>
    </source>
</evidence>
<accession>A0ABQ0FXA0</accession>
<comment type="subcellular location">
    <subcellularLocation>
        <location evidence="3">Cytoplasm</location>
    </subcellularLocation>
    <subcellularLocation>
        <location evidence="2">Nucleus</location>
    </subcellularLocation>
</comment>
<dbReference type="InterPro" id="IPR028094">
    <property type="entry name" value="RTC4_C"/>
</dbReference>
<dbReference type="SMART" id="SM01312">
    <property type="entry name" value="RTC4"/>
    <property type="match status" value="1"/>
</dbReference>
<keyword evidence="11" id="KW-1185">Reference proteome</keyword>
<feature type="compositionally biased region" description="Basic residues" evidence="8">
    <location>
        <begin position="127"/>
        <end position="137"/>
    </location>
</feature>
<feature type="compositionally biased region" description="Basic and acidic residues" evidence="8">
    <location>
        <begin position="190"/>
        <end position="200"/>
    </location>
</feature>
<evidence type="ECO:0000313" key="10">
    <source>
        <dbReference type="EMBL" id="GAB1310127.1"/>
    </source>
</evidence>
<feature type="domain" description="Restriction of telomere capping protein 4 C-terminal" evidence="9">
    <location>
        <begin position="367"/>
        <end position="484"/>
    </location>
</feature>
<dbReference type="Pfam" id="PF14474">
    <property type="entry name" value="RTC4"/>
    <property type="match status" value="1"/>
</dbReference>
<evidence type="ECO:0000256" key="2">
    <source>
        <dbReference type="ARBA" id="ARBA00004123"/>
    </source>
</evidence>
<comment type="caution">
    <text evidence="10">The sequence shown here is derived from an EMBL/GenBank/DDBJ whole genome shotgun (WGS) entry which is preliminary data.</text>
</comment>
<evidence type="ECO:0000256" key="5">
    <source>
        <dbReference type="ARBA" id="ARBA00015162"/>
    </source>
</evidence>
<dbReference type="PANTHER" id="PTHR41391:SF1">
    <property type="entry name" value="RESTRICTION OF TELOMERE CAPPING PROTEIN 4"/>
    <property type="match status" value="1"/>
</dbReference>
<dbReference type="EMBL" id="BAAFSV010000001">
    <property type="protein sequence ID" value="GAB1310127.1"/>
    <property type="molecule type" value="Genomic_DNA"/>
</dbReference>
<protein>
    <recommendedName>
        <fullName evidence="5">Restriction of telomere capping protein 4</fullName>
    </recommendedName>
</protein>
<dbReference type="Proteomes" id="UP001628179">
    <property type="component" value="Unassembled WGS sequence"/>
</dbReference>
<evidence type="ECO:0000259" key="9">
    <source>
        <dbReference type="SMART" id="SM01312"/>
    </source>
</evidence>
<evidence type="ECO:0000256" key="7">
    <source>
        <dbReference type="ARBA" id="ARBA00023242"/>
    </source>
</evidence>
<dbReference type="RefSeq" id="XP_070911860.1">
    <property type="nucleotide sequence ID" value="XM_071055759.1"/>
</dbReference>
<comment type="similarity">
    <text evidence="4">Belongs to the RTC4 family.</text>
</comment>
<reference evidence="10 11" key="1">
    <citation type="submission" date="2024-09" db="EMBL/GenBank/DDBJ databases">
        <title>Itraconazole resistance in Madurella fahalii resulting from another homologue of gene encoding cytochrome P450 14-alpha sterol demethylase (CYP51).</title>
        <authorList>
            <person name="Yoshioka I."/>
            <person name="Fahal A.H."/>
            <person name="Kaneko S."/>
            <person name="Yaguchi T."/>
        </authorList>
    </citation>
    <scope>NUCLEOTIDE SEQUENCE [LARGE SCALE GENOMIC DNA]</scope>
    <source>
        <strain evidence="10 11">IFM 68171</strain>
    </source>
</reference>
<proteinExistence type="inferred from homology"/>
<evidence type="ECO:0000256" key="3">
    <source>
        <dbReference type="ARBA" id="ARBA00004496"/>
    </source>
</evidence>
<feature type="region of interest" description="Disordered" evidence="8">
    <location>
        <begin position="259"/>
        <end position="295"/>
    </location>
</feature>
<keyword evidence="7" id="KW-0539">Nucleus</keyword>
<sequence>MKDVPDDAPPLSSSDSSDDDGLATRGDIKPSQFRKARQGRSPPSRDTRGGLVTKDTATVASRFGKTRASTKQVSTNELTSSSMDTNQQSEVTKGRGTSSPPPAKKLKRSSPDEDGLGSQFVTDPFSRQKKPLPRRYGKSSMRTSGSRSRQAKAKAKSGISSSDDSCTETGSPSRSKFWMPSSPSVAKEAVSPERRFKAVPDMDNPTMQSSPVRKKRLRMPKEKSGFLVDDDSAEVSQLRAFQMPKEEPGFFDYIDKEEQSELTISSPGGASTTSNPPQLSPSLPTDVASPGEPTHVCPMCKQEVEEQLLEDYKRRHPRARVSDMQRFCQAHKRRSARDEWERKGYPDINWSRLDGRIAEHYEFLRKILEGERHSYFAEILGNQIKLGQNRTLLRSDVNLTPGYYGIRGLRAMSENLIREFSALLRKRSLQDRLVSARGYTGYLQSVLVPELAVQLIMEDMHLGEEEARKILVESSAVGELLNDEIADVVEESDDSDGSI</sequence>
<organism evidence="10 11">
    <name type="scientific">Madurella fahalii</name>
    <dbReference type="NCBI Taxonomy" id="1157608"/>
    <lineage>
        <taxon>Eukaryota</taxon>
        <taxon>Fungi</taxon>
        <taxon>Dikarya</taxon>
        <taxon>Ascomycota</taxon>
        <taxon>Pezizomycotina</taxon>
        <taxon>Sordariomycetes</taxon>
        <taxon>Sordariomycetidae</taxon>
        <taxon>Sordariales</taxon>
        <taxon>Sordariales incertae sedis</taxon>
        <taxon>Madurella</taxon>
    </lineage>
</organism>
<feature type="region of interest" description="Disordered" evidence="8">
    <location>
        <begin position="1"/>
        <end position="230"/>
    </location>
</feature>
<evidence type="ECO:0000256" key="1">
    <source>
        <dbReference type="ARBA" id="ARBA00002738"/>
    </source>
</evidence>